<dbReference type="Proteomes" id="UP000322873">
    <property type="component" value="Unassembled WGS sequence"/>
</dbReference>
<evidence type="ECO:0000313" key="2">
    <source>
        <dbReference type="EMBL" id="KAA8573929.1"/>
    </source>
</evidence>
<reference evidence="2 3" key="1">
    <citation type="submission" date="2019-06" db="EMBL/GenBank/DDBJ databases">
        <title>Genome Sequence of the Brown Rot Fungal Pathogen Monilinia fructicola.</title>
        <authorList>
            <person name="De Miccolis Angelini R.M."/>
            <person name="Landi L."/>
            <person name="Abate D."/>
            <person name="Pollastro S."/>
            <person name="Romanazzi G."/>
            <person name="Faretra F."/>
        </authorList>
    </citation>
    <scope>NUCLEOTIDE SEQUENCE [LARGE SCALE GENOMIC DNA]</scope>
    <source>
        <strain evidence="2 3">Mfrc123</strain>
    </source>
</reference>
<comment type="caution">
    <text evidence="2">The sequence shown here is derived from an EMBL/GenBank/DDBJ whole genome shotgun (WGS) entry which is preliminary data.</text>
</comment>
<sequence>MGHGWEGWPGSGGGWSAVWMVWSAWVCLGWGFNLLATGKGSGYSFMIPPIIRRCDFYIYIKIRAIQNWEVRV</sequence>
<evidence type="ECO:0000256" key="1">
    <source>
        <dbReference type="SAM" id="Phobius"/>
    </source>
</evidence>
<gene>
    <name evidence="2" type="ORF">EYC84_005474</name>
</gene>
<accession>A0A5M9K0G5</accession>
<proteinExistence type="predicted"/>
<keyword evidence="1" id="KW-0472">Membrane</keyword>
<keyword evidence="1" id="KW-0812">Transmembrane</keyword>
<dbReference type="EMBL" id="VICG01000003">
    <property type="protein sequence ID" value="KAA8573929.1"/>
    <property type="molecule type" value="Genomic_DNA"/>
</dbReference>
<dbReference type="AlphaFoldDB" id="A0A5M9K0G5"/>
<feature type="transmembrane region" description="Helical" evidence="1">
    <location>
        <begin position="15"/>
        <end position="36"/>
    </location>
</feature>
<protein>
    <submittedName>
        <fullName evidence="2">Uncharacterized protein</fullName>
    </submittedName>
</protein>
<name>A0A5M9K0G5_MONFR</name>
<evidence type="ECO:0000313" key="3">
    <source>
        <dbReference type="Proteomes" id="UP000322873"/>
    </source>
</evidence>
<keyword evidence="1" id="KW-1133">Transmembrane helix</keyword>
<organism evidence="2 3">
    <name type="scientific">Monilinia fructicola</name>
    <name type="common">Brown rot fungus</name>
    <name type="synonym">Ciboria fructicola</name>
    <dbReference type="NCBI Taxonomy" id="38448"/>
    <lineage>
        <taxon>Eukaryota</taxon>
        <taxon>Fungi</taxon>
        <taxon>Dikarya</taxon>
        <taxon>Ascomycota</taxon>
        <taxon>Pezizomycotina</taxon>
        <taxon>Leotiomycetes</taxon>
        <taxon>Helotiales</taxon>
        <taxon>Sclerotiniaceae</taxon>
        <taxon>Monilinia</taxon>
    </lineage>
</organism>
<keyword evidence="3" id="KW-1185">Reference proteome</keyword>